<dbReference type="SUPFAM" id="SSF56300">
    <property type="entry name" value="Metallo-dependent phosphatases"/>
    <property type="match status" value="1"/>
</dbReference>
<accession>A0A250JQ86</accession>
<evidence type="ECO:0000259" key="1">
    <source>
        <dbReference type="Pfam" id="PF00149"/>
    </source>
</evidence>
<dbReference type="Proteomes" id="UP000217343">
    <property type="component" value="Chromosome"/>
</dbReference>
<protein>
    <submittedName>
        <fullName evidence="2">Metallophosphatase</fullName>
    </submittedName>
</protein>
<dbReference type="AlphaFoldDB" id="A0A250JQ86"/>
<feature type="domain" description="Calcineurin-like phosphoesterase" evidence="1">
    <location>
        <begin position="4"/>
        <end position="173"/>
    </location>
</feature>
<dbReference type="Pfam" id="PF00149">
    <property type="entry name" value="Metallophos"/>
    <property type="match status" value="1"/>
</dbReference>
<dbReference type="InterPro" id="IPR050126">
    <property type="entry name" value="Ap4A_hydrolase"/>
</dbReference>
<dbReference type="EMBL" id="CP022203">
    <property type="protein sequence ID" value="ATB46034.1"/>
    <property type="molecule type" value="Genomic_DNA"/>
</dbReference>
<keyword evidence="3" id="KW-1185">Reference proteome</keyword>
<evidence type="ECO:0000313" key="2">
    <source>
        <dbReference type="EMBL" id="ATB46034.1"/>
    </source>
</evidence>
<dbReference type="GO" id="GO:0005737">
    <property type="term" value="C:cytoplasm"/>
    <property type="evidence" value="ECO:0007669"/>
    <property type="project" value="TreeGrafter"/>
</dbReference>
<dbReference type="GO" id="GO:0016791">
    <property type="term" value="F:phosphatase activity"/>
    <property type="evidence" value="ECO:0007669"/>
    <property type="project" value="TreeGrafter"/>
</dbReference>
<dbReference type="PANTHER" id="PTHR42850:SF4">
    <property type="entry name" value="ZINC-DEPENDENT ENDOPOLYPHOSPHATASE"/>
    <property type="match status" value="1"/>
</dbReference>
<sequence length="235" mass="26581">MSRRTIVIGDLHGCYDEAVELLDKVGATSSDRVIFAGDLVDRGPKRRECVELAMRHEAVLGNHEEKHLQQRHRADERLLPDHLETRRVLEAEHYAWMAGLPHYLRLPEHNAIVVHAGMLPGRPVEEQDAYHLLHAQCIRPPATKSYWPSKAPAGWTFWTHHWKGPERVIFGHTVFDAPLVTEYAVGIDTGCVYGHSLTAVVLPTWEFVSVPARSTYRGGKRVARRPVHGDVSVFS</sequence>
<name>A0A250JQ86_9BACT</name>
<gene>
    <name evidence="2" type="ORF">MYMAC_001626</name>
</gene>
<reference evidence="2 3" key="1">
    <citation type="submission" date="2017-06" db="EMBL/GenBank/DDBJ databases">
        <title>Sequencing and comparative analysis of myxobacterial genomes.</title>
        <authorList>
            <person name="Rupp O."/>
            <person name="Goesmann A."/>
            <person name="Sogaard-Andersen L."/>
        </authorList>
    </citation>
    <scope>NUCLEOTIDE SEQUENCE [LARGE SCALE GENOMIC DNA]</scope>
    <source>
        <strain evidence="2 3">DSM 14697</strain>
    </source>
</reference>
<proteinExistence type="predicted"/>
<dbReference type="Gene3D" id="3.60.21.10">
    <property type="match status" value="1"/>
</dbReference>
<dbReference type="InterPro" id="IPR029052">
    <property type="entry name" value="Metallo-depent_PP-like"/>
</dbReference>
<evidence type="ECO:0000313" key="3">
    <source>
        <dbReference type="Proteomes" id="UP000217343"/>
    </source>
</evidence>
<dbReference type="InterPro" id="IPR004843">
    <property type="entry name" value="Calcineurin-like_PHP"/>
</dbReference>
<dbReference type="OrthoDB" id="9807890at2"/>
<dbReference type="RefSeq" id="WP_095957661.1">
    <property type="nucleotide sequence ID" value="NZ_CP022203.1"/>
</dbReference>
<dbReference type="KEGG" id="mmas:MYMAC_001626"/>
<dbReference type="PANTHER" id="PTHR42850">
    <property type="entry name" value="METALLOPHOSPHOESTERASE"/>
    <property type="match status" value="1"/>
</dbReference>
<organism evidence="2 3">
    <name type="scientific">Corallococcus macrosporus DSM 14697</name>
    <dbReference type="NCBI Taxonomy" id="1189310"/>
    <lineage>
        <taxon>Bacteria</taxon>
        <taxon>Pseudomonadati</taxon>
        <taxon>Myxococcota</taxon>
        <taxon>Myxococcia</taxon>
        <taxon>Myxococcales</taxon>
        <taxon>Cystobacterineae</taxon>
        <taxon>Myxococcaceae</taxon>
        <taxon>Corallococcus</taxon>
    </lineage>
</organism>